<feature type="domain" description="RelA/SpoT" evidence="1">
    <location>
        <begin position="429"/>
        <end position="535"/>
    </location>
</feature>
<protein>
    <recommendedName>
        <fullName evidence="1">RelA/SpoT domain-containing protein</fullName>
    </recommendedName>
</protein>
<proteinExistence type="predicted"/>
<name>A0A388TCQ4_TERA1</name>
<dbReference type="EMBL" id="BGZN01000061">
    <property type="protein sequence ID" value="GBR74625.1"/>
    <property type="molecule type" value="Genomic_DNA"/>
</dbReference>
<evidence type="ECO:0000313" key="3">
    <source>
        <dbReference type="Proteomes" id="UP000269352"/>
    </source>
</evidence>
<organism evidence="2 3">
    <name type="scientific">Termititenax aidoneus</name>
    <dbReference type="NCBI Taxonomy" id="2218524"/>
    <lineage>
        <taxon>Bacteria</taxon>
        <taxon>Bacillati</taxon>
        <taxon>Candidatus Margulisiibacteriota</taxon>
        <taxon>Candidatus Termititenacia</taxon>
        <taxon>Candidatus Termititenacales</taxon>
        <taxon>Candidatus Termititenacaceae</taxon>
        <taxon>Candidatus Termititenax</taxon>
    </lineage>
</organism>
<comment type="caution">
    <text evidence="2">The sequence shown here is derived from an EMBL/GenBank/DDBJ whole genome shotgun (WGS) entry which is preliminary data.</text>
</comment>
<accession>A0A388TCQ4</accession>
<dbReference type="Pfam" id="PF04607">
    <property type="entry name" value="RelA_SpoT"/>
    <property type="match status" value="1"/>
</dbReference>
<dbReference type="InterPro" id="IPR007685">
    <property type="entry name" value="RelA_SpoT"/>
</dbReference>
<dbReference type="GO" id="GO:0015969">
    <property type="term" value="P:guanosine tetraphosphate metabolic process"/>
    <property type="evidence" value="ECO:0007669"/>
    <property type="project" value="InterPro"/>
</dbReference>
<dbReference type="Gene3D" id="3.30.460.10">
    <property type="entry name" value="Beta Polymerase, domain 2"/>
    <property type="match status" value="1"/>
</dbReference>
<sequence length="593" mass="69837">MRKAMKERITRKLNKNGVPVNYTKPKSENGENKSLAQCLTELDPETNWTKIIESLGLAAADTDILIEVFYLSLYNGQPNSFKKLLARNTQEEVDEVIKLIQQVFDKATVLENYQEIARNYTEQVKQIQADIHHHGMLFKPVEYGTPEFTEAEFAENQLARFYDKLYSDFNSPAAPAALRNLLPNRWRSQKDGISLINAQVLERETLYDELFTPTEQEFLPDAIKQLTKEIKALTAEQRRYYKTIIKHRNRLILEYKYKDLCPKTNKFIYKITSQEFQSFRISSPDSKYRKLFKMSFDEFQKAASGKGRYKHLYEEFRREVEAAYKEQEKEFTELMERVQKHFFIPFQREPLSEKSRNLLANFKSDSEFIILPHGLEFASEQAMSDLLDKFDDLYKARQLNSKEKNLMNFIDRHFTGTYEAVICEPLSEGRIKEARSAATKTKNKDIKFGAITDYMGFTLVARNYMSAEKMMECIETIYRDKIIEKENLFSENRKDKAYRDVKYLIRINDYLCYELQIKVLSDKIIGETVEHDIYKGSLGLPVEKLDAVKLLIYGLQWQKHLELKKEYDEYYEKMNVYIESIHHAQQQHAVNAP</sequence>
<dbReference type="SUPFAM" id="SSF81301">
    <property type="entry name" value="Nucleotidyltransferase"/>
    <property type="match status" value="1"/>
</dbReference>
<dbReference type="Proteomes" id="UP000269352">
    <property type="component" value="Unassembled WGS sequence"/>
</dbReference>
<gene>
    <name evidence="2" type="ORF">NO1_1769</name>
</gene>
<evidence type="ECO:0000313" key="2">
    <source>
        <dbReference type="EMBL" id="GBR74625.1"/>
    </source>
</evidence>
<dbReference type="AlphaFoldDB" id="A0A388TCQ4"/>
<dbReference type="InterPro" id="IPR043519">
    <property type="entry name" value="NT_sf"/>
</dbReference>
<keyword evidence="3" id="KW-1185">Reference proteome</keyword>
<reference evidence="2 3" key="1">
    <citation type="journal article" date="2019" name="ISME J.">
        <title>Genome analyses of uncultured TG2/ZB3 bacteria in 'Margulisbacteria' specifically attached to ectosymbiotic spirochetes of protists in the termite gut.</title>
        <authorList>
            <person name="Utami Y.D."/>
            <person name="Kuwahara H."/>
            <person name="Igai K."/>
            <person name="Murakami T."/>
            <person name="Sugaya K."/>
            <person name="Morikawa T."/>
            <person name="Nagura Y."/>
            <person name="Yuki M."/>
            <person name="Deevong P."/>
            <person name="Inoue T."/>
            <person name="Kihara K."/>
            <person name="Lo N."/>
            <person name="Yamada A."/>
            <person name="Ohkuma M."/>
            <person name="Hongoh Y."/>
        </authorList>
    </citation>
    <scope>NUCLEOTIDE SEQUENCE [LARGE SCALE GENOMIC DNA]</scope>
    <source>
        <strain evidence="2">NkOx7-01</strain>
    </source>
</reference>
<evidence type="ECO:0000259" key="1">
    <source>
        <dbReference type="Pfam" id="PF04607"/>
    </source>
</evidence>